<protein>
    <recommendedName>
        <fullName evidence="3">DUF4242 domain-containing protein</fullName>
    </recommendedName>
</protein>
<accession>A0A7G6E6I8</accession>
<dbReference type="EMBL" id="CP045798">
    <property type="protein sequence ID" value="QNB47692.1"/>
    <property type="molecule type" value="Genomic_DNA"/>
</dbReference>
<evidence type="ECO:0000313" key="1">
    <source>
        <dbReference type="EMBL" id="QNB47692.1"/>
    </source>
</evidence>
<organism evidence="1 2">
    <name type="scientific">Thermanaerosceptrum fracticalcis</name>
    <dbReference type="NCBI Taxonomy" id="1712410"/>
    <lineage>
        <taxon>Bacteria</taxon>
        <taxon>Bacillati</taxon>
        <taxon>Bacillota</taxon>
        <taxon>Clostridia</taxon>
        <taxon>Eubacteriales</taxon>
        <taxon>Peptococcaceae</taxon>
        <taxon>Thermanaerosceptrum</taxon>
    </lineage>
</organism>
<keyword evidence="2" id="KW-1185">Reference proteome</keyword>
<evidence type="ECO:0000313" key="2">
    <source>
        <dbReference type="Proteomes" id="UP000515847"/>
    </source>
</evidence>
<dbReference type="KEGG" id="tfr:BR63_16300"/>
<dbReference type="AlphaFoldDB" id="A0A7G6E6I8"/>
<gene>
    <name evidence="1" type="ORF">BR63_16300</name>
</gene>
<dbReference type="RefSeq" id="WP_034425818.1">
    <property type="nucleotide sequence ID" value="NZ_CP045798.1"/>
</dbReference>
<dbReference type="Proteomes" id="UP000515847">
    <property type="component" value="Chromosome"/>
</dbReference>
<dbReference type="OrthoDB" id="1809254at2"/>
<evidence type="ECO:0008006" key="3">
    <source>
        <dbReference type="Google" id="ProtNLM"/>
    </source>
</evidence>
<name>A0A7G6E6I8_THEFR</name>
<proteinExistence type="predicted"/>
<sequence length="61" mass="7195">MKVYIVKSMDTNCVVSIDKVFQDKNEAEIYAREQEKEFPGLVFYISEYFVHNMNQAKLSLI</sequence>
<reference evidence="1 2" key="1">
    <citation type="journal article" date="2019" name="Front. Microbiol.">
        <title>Thermoanaerosceptrum fracticalcis gen. nov. sp. nov., a Novel Fumarate-Fermenting Microorganism From a Deep Fractured Carbonate Aquifer of the US Great Basin.</title>
        <authorList>
            <person name="Hamilton-Brehm S.D."/>
            <person name="Stewart L.E."/>
            <person name="Zavarin M."/>
            <person name="Caldwell M."/>
            <person name="Lawson P.A."/>
            <person name="Onstott T.C."/>
            <person name="Grzymski J."/>
            <person name="Neveux I."/>
            <person name="Lollar B.S."/>
            <person name="Russell C.E."/>
            <person name="Moser D.P."/>
        </authorList>
    </citation>
    <scope>NUCLEOTIDE SEQUENCE [LARGE SCALE GENOMIC DNA]</scope>
    <source>
        <strain evidence="1 2">DRI-13</strain>
    </source>
</reference>